<dbReference type="Pfam" id="PF00078">
    <property type="entry name" value="RVT_1"/>
    <property type="match status" value="1"/>
</dbReference>
<dbReference type="InterPro" id="IPR036397">
    <property type="entry name" value="RNaseH_sf"/>
</dbReference>
<organism evidence="2 3">
    <name type="scientific">Rhizophagus clarus</name>
    <dbReference type="NCBI Taxonomy" id="94130"/>
    <lineage>
        <taxon>Eukaryota</taxon>
        <taxon>Fungi</taxon>
        <taxon>Fungi incertae sedis</taxon>
        <taxon>Mucoromycota</taxon>
        <taxon>Glomeromycotina</taxon>
        <taxon>Glomeromycetes</taxon>
        <taxon>Glomerales</taxon>
        <taxon>Glomeraceae</taxon>
        <taxon>Rhizophagus</taxon>
    </lineage>
</organism>
<dbReference type="SUPFAM" id="SSF53098">
    <property type="entry name" value="Ribonuclease H-like"/>
    <property type="match status" value="1"/>
</dbReference>
<evidence type="ECO:0000313" key="3">
    <source>
        <dbReference type="Proteomes" id="UP000247702"/>
    </source>
</evidence>
<comment type="caution">
    <text evidence="2">The sequence shown here is derived from an EMBL/GenBank/DDBJ whole genome shotgun (WGS) entry which is preliminary data.</text>
</comment>
<dbReference type="EMBL" id="BEXD01004224">
    <property type="protein sequence ID" value="GBC08523.1"/>
    <property type="molecule type" value="Genomic_DNA"/>
</dbReference>
<accession>A0A2Z6S6L2</accession>
<dbReference type="InterPro" id="IPR002156">
    <property type="entry name" value="RNaseH_domain"/>
</dbReference>
<reference evidence="2 3" key="1">
    <citation type="submission" date="2017-11" db="EMBL/GenBank/DDBJ databases">
        <title>The genome of Rhizophagus clarus HR1 reveals common genetic basis of auxotrophy among arbuscular mycorrhizal fungi.</title>
        <authorList>
            <person name="Kobayashi Y."/>
        </authorList>
    </citation>
    <scope>NUCLEOTIDE SEQUENCE [LARGE SCALE GENOMIC DNA]</scope>
    <source>
        <strain evidence="2 3">HR1</strain>
    </source>
</reference>
<gene>
    <name evidence="2" type="ORF">RclHR1_08180017</name>
</gene>
<dbReference type="GO" id="GO:0003676">
    <property type="term" value="F:nucleic acid binding"/>
    <property type="evidence" value="ECO:0007669"/>
    <property type="project" value="InterPro"/>
</dbReference>
<dbReference type="AlphaFoldDB" id="A0A2Z6S6L2"/>
<dbReference type="PANTHER" id="PTHR19446">
    <property type="entry name" value="REVERSE TRANSCRIPTASES"/>
    <property type="match status" value="1"/>
</dbReference>
<dbReference type="Gene3D" id="3.30.420.10">
    <property type="entry name" value="Ribonuclease H-like superfamily/Ribonuclease H"/>
    <property type="match status" value="1"/>
</dbReference>
<evidence type="ECO:0000313" key="2">
    <source>
        <dbReference type="EMBL" id="GBC08523.1"/>
    </source>
</evidence>
<dbReference type="STRING" id="94130.A0A2Z6S6L2"/>
<name>A0A2Z6S6L2_9GLOM</name>
<dbReference type="InterPro" id="IPR000477">
    <property type="entry name" value="RT_dom"/>
</dbReference>
<dbReference type="Pfam" id="PF00075">
    <property type="entry name" value="RNase_H"/>
    <property type="match status" value="1"/>
</dbReference>
<dbReference type="PROSITE" id="PS50879">
    <property type="entry name" value="RNASE_H_1"/>
    <property type="match status" value="1"/>
</dbReference>
<dbReference type="Proteomes" id="UP000247702">
    <property type="component" value="Unassembled WGS sequence"/>
</dbReference>
<evidence type="ECO:0000259" key="1">
    <source>
        <dbReference type="PROSITE" id="PS50879"/>
    </source>
</evidence>
<proteinExistence type="predicted"/>
<sequence>MITYEMLKHLGPTANSLLLFFIRKCFASADIPDLWCQAMVLPIPKPYEWRCQLKNTCPITLLEVIRKSFIKLFYNRLSSILATYNVLTGGNFAGLSGGTCRDPIITLESIIHDVHHNKSPLWIFSQDISKAFDSVNLTMLKFALERIRLPASAITLILSLFMNCSNRVFTAHGNTPSYWVRIEMMDPYILRSPTLLLTAIDDISNITINNLVFMDDSTPVSSSKARLEHILSITEEFYALNNTSANHQKYVLISNYLPLTTTSMISPVNFELQLSTLNRISSISVTPISITSSFHFLGVWFNLNGSHDFVKKQIAGKCNFFAATLRLTRLSAQQVVYLYNTVLIPKLEYQMQVTHLSEKDCYTTTRSIRSLVKHKANFSRSLPNPILYLSQALGLINLFSYMMQYHVNNLFLMANSFTLFIQRLFVYRLKLIQFRFLIPISPLMVDNWSLWFNTNAFKCDYIACTIASIIFTPFRLQHANFTQSFLDLTLPGHTSLFSCMSPKIFMTCLKVLRKRHLYYLSQLITPSGTHLISWTTYQIAYIAYLADKRGHSLPHKWYLDIQATTTIPNSHDRLYDHYVCSPSSPPAIDLVPSLSVQLKKDTCMIVYWISDCLSSPGDVIHLRPCPGCDAHVSFPSANKYTAVTPRCTFKISLLKSLILPTNCERICQNTTEVVSFYSWADLCDTVTSYYRRLITSPDFSSSPFSVSVDDGDLSQSFPLHDRTRLPSPVILPSGSHYRFYTDGSLINLSSSEVSMGWSWVQIIHDAGYLNSVATYAHGTICNWPFSTRAETAAIYAALSVFLADSTISIYTDSQTAIDGLHLYASSVYTNSRLFYKITNFELCASIKHFIHAKRLMIYPVKVKGHDGNYWNEFANSLANSAYHSDNALLLPVADYISTHNVHLIYDDVVCESNPRRLFKLYYQATFMKDLLSLKRFQFTFCLCNRDDYVIDWELT</sequence>
<dbReference type="InterPro" id="IPR012337">
    <property type="entry name" value="RNaseH-like_sf"/>
</dbReference>
<feature type="domain" description="RNase H type-1" evidence="1">
    <location>
        <begin position="733"/>
        <end position="883"/>
    </location>
</feature>
<dbReference type="GO" id="GO:0004523">
    <property type="term" value="F:RNA-DNA hybrid ribonuclease activity"/>
    <property type="evidence" value="ECO:0007669"/>
    <property type="project" value="InterPro"/>
</dbReference>
<protein>
    <recommendedName>
        <fullName evidence="1">RNase H type-1 domain-containing protein</fullName>
    </recommendedName>
</protein>
<keyword evidence="3" id="KW-1185">Reference proteome</keyword>